<dbReference type="EMBL" id="CP019602">
    <property type="protein sequence ID" value="ARU15551.1"/>
    <property type="molecule type" value="Genomic_DNA"/>
</dbReference>
<keyword evidence="1" id="KW-0175">Coiled coil</keyword>
<name>A0A1Z1F9S8_9SPHN</name>
<feature type="coiled-coil region" evidence="1">
    <location>
        <begin position="30"/>
        <end position="64"/>
    </location>
</feature>
<sequence>MQRALTVSVAGLAMIAASPAAHAQQDDRAIQAMQSELSAMRAAMDAMNTRIEELEGELARTRSAKANGAIPADAVAAEQAALAAAQAEPLPAEEAPQTTIAWNGGPELSHPDGWSFGVSGRLNYDAAYIDAPESTGRDEGFSSGARRLRVEFEGEVPGNFGYDLGIEVGSGEAVVMDATISHRSGPVTFMVGQHNTFQSMEELSSSLHTSFIERAAFTDAFVFERRIGVSAQYFQDDFLVQGGLFTDNIEAPDNRNEGGDLRIAYTPRIGSTQLHVGGSVHYTDLDGLTDSLRYSQRPLARPPRTRFVDTGDFSADSETGIGAEAAAIMGRFHVAGEAFWQHVERADFADPTFFGGYAEIGYFLTPGDRRGYRKGVFDRIRPTNPLNEGGFGALQFNLRYDYLDLQEADIAGGEQNLYGASLVWTPTDYTRFLMNYAYIDYDSAVIPTASGDNDYGVHSLSARAQLDF</sequence>
<dbReference type="SUPFAM" id="SSF56935">
    <property type="entry name" value="Porins"/>
    <property type="match status" value="1"/>
</dbReference>
<keyword evidence="4" id="KW-1185">Reference proteome</keyword>
<gene>
    <name evidence="3" type="ORF">A9D14_04345</name>
</gene>
<dbReference type="InterPro" id="IPR010870">
    <property type="entry name" value="Porin_O/P"/>
</dbReference>
<evidence type="ECO:0000313" key="4">
    <source>
        <dbReference type="Proteomes" id="UP000195807"/>
    </source>
</evidence>
<organism evidence="3 4">
    <name type="scientific">Croceicoccus marinus</name>
    <dbReference type="NCBI Taxonomy" id="450378"/>
    <lineage>
        <taxon>Bacteria</taxon>
        <taxon>Pseudomonadati</taxon>
        <taxon>Pseudomonadota</taxon>
        <taxon>Alphaproteobacteria</taxon>
        <taxon>Sphingomonadales</taxon>
        <taxon>Erythrobacteraceae</taxon>
        <taxon>Croceicoccus</taxon>
    </lineage>
</organism>
<feature type="signal peptide" evidence="2">
    <location>
        <begin position="1"/>
        <end position="23"/>
    </location>
</feature>
<proteinExistence type="predicted"/>
<keyword evidence="2" id="KW-0732">Signal</keyword>
<protein>
    <recommendedName>
        <fullName evidence="5">Porin</fullName>
    </recommendedName>
</protein>
<reference evidence="3 4" key="1">
    <citation type="submission" date="2017-01" db="EMBL/GenBank/DDBJ databases">
        <title>Complete genome sequence of esterase-producing bacterium Croceicoccus marinus E4A9.</title>
        <authorList>
            <person name="Wu Y.-H."/>
            <person name="Cheng H."/>
            <person name="Xu L."/>
            <person name="Huo Y.-Y."/>
            <person name="Wang C.-S."/>
            <person name="Xu X.-W."/>
        </authorList>
    </citation>
    <scope>NUCLEOTIDE SEQUENCE [LARGE SCALE GENOMIC DNA]</scope>
    <source>
        <strain evidence="3 4">E4A9</strain>
    </source>
</reference>
<accession>A0A1Z1F9S8</accession>
<dbReference type="InterPro" id="IPR023614">
    <property type="entry name" value="Porin_dom_sf"/>
</dbReference>
<dbReference type="STRING" id="450378.GCA_001661675_00871"/>
<dbReference type="Pfam" id="PF07396">
    <property type="entry name" value="Porin_O_P"/>
    <property type="match status" value="1"/>
</dbReference>
<dbReference type="AlphaFoldDB" id="A0A1Z1F9S8"/>
<dbReference type="RefSeq" id="WP_066843244.1">
    <property type="nucleotide sequence ID" value="NZ_CP019602.1"/>
</dbReference>
<evidence type="ECO:0000256" key="2">
    <source>
        <dbReference type="SAM" id="SignalP"/>
    </source>
</evidence>
<dbReference type="Gene3D" id="2.40.160.10">
    <property type="entry name" value="Porin"/>
    <property type="match status" value="1"/>
</dbReference>
<evidence type="ECO:0008006" key="5">
    <source>
        <dbReference type="Google" id="ProtNLM"/>
    </source>
</evidence>
<dbReference type="Proteomes" id="UP000195807">
    <property type="component" value="Chromosome"/>
</dbReference>
<evidence type="ECO:0000256" key="1">
    <source>
        <dbReference type="SAM" id="Coils"/>
    </source>
</evidence>
<evidence type="ECO:0000313" key="3">
    <source>
        <dbReference type="EMBL" id="ARU15551.1"/>
    </source>
</evidence>
<feature type="chain" id="PRO_5011471142" description="Porin" evidence="2">
    <location>
        <begin position="24"/>
        <end position="468"/>
    </location>
</feature>
<dbReference type="KEGG" id="cman:A9D14_04345"/>
<dbReference type="OrthoDB" id="9807854at2"/>